<feature type="signal peptide" evidence="1">
    <location>
        <begin position="1"/>
        <end position="18"/>
    </location>
</feature>
<evidence type="ECO:0000256" key="1">
    <source>
        <dbReference type="SAM" id="SignalP"/>
    </source>
</evidence>
<evidence type="ECO:0000313" key="3">
    <source>
        <dbReference type="EMBL" id="CAL8141365.1"/>
    </source>
</evidence>
<sequence length="245" mass="27379">MALLRILVVFVAISTVIGCERNLSCYECLAQNCTYYSTRTGQFCSGEKQTGYTLKVKTKSRCLGVSDDETRIIRDVAPPDDTGHISSNFINESSEASIESSTFQFFQSVLEGSSNAPPTAASSYHDMIPMIPKHEESTTMNPSTSTAATSTTVSQADLVNMSTANPTSLTAPTIVDYDEDDDHEAGVDNVSSEQIIINHEREHWIHVKCEEFIAMKRMARSFYKKKRYINHDRALKHCLRFMPKP</sequence>
<keyword evidence="4" id="KW-1185">Reference proteome</keyword>
<reference evidence="2 4" key="1">
    <citation type="submission" date="2024-08" db="EMBL/GenBank/DDBJ databases">
        <authorList>
            <person name="Cucini C."/>
            <person name="Frati F."/>
        </authorList>
    </citation>
    <scope>NUCLEOTIDE SEQUENCE [LARGE SCALE GENOMIC DNA]</scope>
</reference>
<protein>
    <submittedName>
        <fullName evidence="2">Uncharacterized protein</fullName>
    </submittedName>
</protein>
<organism evidence="2 4">
    <name type="scientific">Orchesella dallaii</name>
    <dbReference type="NCBI Taxonomy" id="48710"/>
    <lineage>
        <taxon>Eukaryota</taxon>
        <taxon>Metazoa</taxon>
        <taxon>Ecdysozoa</taxon>
        <taxon>Arthropoda</taxon>
        <taxon>Hexapoda</taxon>
        <taxon>Collembola</taxon>
        <taxon>Entomobryomorpha</taxon>
        <taxon>Entomobryoidea</taxon>
        <taxon>Orchesellidae</taxon>
        <taxon>Orchesellinae</taxon>
        <taxon>Orchesella</taxon>
    </lineage>
</organism>
<name>A0ABP1QRK1_9HEXA</name>
<evidence type="ECO:0000313" key="2">
    <source>
        <dbReference type="EMBL" id="CAL8109063.1"/>
    </source>
</evidence>
<dbReference type="EMBL" id="CAXLJM020000146">
    <property type="protein sequence ID" value="CAL8141365.1"/>
    <property type="molecule type" value="Genomic_DNA"/>
</dbReference>
<evidence type="ECO:0000313" key="4">
    <source>
        <dbReference type="Proteomes" id="UP001642540"/>
    </source>
</evidence>
<comment type="caution">
    <text evidence="2">The sequence shown here is derived from an EMBL/GenBank/DDBJ whole genome shotgun (WGS) entry which is preliminary data.</text>
</comment>
<dbReference type="EMBL" id="CAXLJM020000040">
    <property type="protein sequence ID" value="CAL8109063.1"/>
    <property type="molecule type" value="Genomic_DNA"/>
</dbReference>
<proteinExistence type="predicted"/>
<feature type="chain" id="PRO_5045029707" evidence="1">
    <location>
        <begin position="19"/>
        <end position="245"/>
    </location>
</feature>
<gene>
    <name evidence="2" type="ORF">ODALV1_LOCUS13187</name>
    <name evidence="3" type="ORF">ODALV1_LOCUS28683</name>
</gene>
<accession>A0ABP1QRK1</accession>
<dbReference type="PROSITE" id="PS51257">
    <property type="entry name" value="PROKAR_LIPOPROTEIN"/>
    <property type="match status" value="1"/>
</dbReference>
<dbReference type="Proteomes" id="UP001642540">
    <property type="component" value="Unassembled WGS sequence"/>
</dbReference>
<keyword evidence="1" id="KW-0732">Signal</keyword>